<proteinExistence type="predicted"/>
<sequence length="682" mass="73826">MSACAICQARTFVGFSKGIPKDTAVPAWAYLDVSLDGHFDVTTAERLVIAGIPESTGIDPTNQFTSLPTTNPSTGILTSTPQTEPSLAATVTSSMSAMITGGSMTAPSNSSNKVSENRPVVDAIIAISVIVVILILCALYALWSRSYHRMKGHSRGSSYEQLLKPEKPTSGDHHDVLDITYNGVAPTELKAMPSHLSLPSDLYDPSNGPYSPAEDSSDIHTAHKGDSDSAGHGGSTSSSRLHALYSDFSRQKHSNPTSYYSNVDWWKRALETAVGAGIQQSADDTISTRIILQANRDLMERLKVERAGKPLALGAVINELRTSKSLIYLPEFLNMKASIYDPGWLPVRIISYVVGKPLWWALEQAGVVGEDGLFGSSSSNHKNNSWWGDYVFVILLEKAADAVMEIHQNRLAGPGDALYSLDSFRKTFASCVGGSRPVLSKMDAQVLIKYLGRDRGVLVVDSDIIKFIDAAALTEARTLTAVDRGLLELKTAVANLQSQIDGIQRRIDECTRKASTALQQKRKPLALSYLRSRKHLEDLLGKRLGSLGTLEATLISVETAAGDVELMKSYESSAATLRSILAHPSLQRDSIDKTMDALAEANADARDVDDAVRIGGDVAMGVDEVVDDDELQAELAALIKEAEGDDVDKEAVHVKEKLGLEALKSPDEIPRQRDKEREPVAL</sequence>
<evidence type="ECO:0000313" key="5">
    <source>
        <dbReference type="Proteomes" id="UP000308652"/>
    </source>
</evidence>
<feature type="compositionally biased region" description="Basic and acidic residues" evidence="2">
    <location>
        <begin position="163"/>
        <end position="177"/>
    </location>
</feature>
<organism evidence="4 5">
    <name type="scientific">Crucibulum laeve</name>
    <dbReference type="NCBI Taxonomy" id="68775"/>
    <lineage>
        <taxon>Eukaryota</taxon>
        <taxon>Fungi</taxon>
        <taxon>Dikarya</taxon>
        <taxon>Basidiomycota</taxon>
        <taxon>Agaricomycotina</taxon>
        <taxon>Agaricomycetes</taxon>
        <taxon>Agaricomycetidae</taxon>
        <taxon>Agaricales</taxon>
        <taxon>Agaricineae</taxon>
        <taxon>Nidulariaceae</taxon>
        <taxon>Crucibulum</taxon>
    </lineage>
</organism>
<dbReference type="GO" id="GO:0005771">
    <property type="term" value="C:multivesicular body"/>
    <property type="evidence" value="ECO:0007669"/>
    <property type="project" value="TreeGrafter"/>
</dbReference>
<evidence type="ECO:0000256" key="1">
    <source>
        <dbReference type="SAM" id="Coils"/>
    </source>
</evidence>
<dbReference type="EMBL" id="ML213592">
    <property type="protein sequence ID" value="TFK42436.1"/>
    <property type="molecule type" value="Genomic_DNA"/>
</dbReference>
<reference evidence="4 5" key="1">
    <citation type="journal article" date="2019" name="Nat. Ecol. Evol.">
        <title>Megaphylogeny resolves global patterns of mushroom evolution.</title>
        <authorList>
            <person name="Varga T."/>
            <person name="Krizsan K."/>
            <person name="Foldi C."/>
            <person name="Dima B."/>
            <person name="Sanchez-Garcia M."/>
            <person name="Sanchez-Ramirez S."/>
            <person name="Szollosi G.J."/>
            <person name="Szarkandi J.G."/>
            <person name="Papp V."/>
            <person name="Albert L."/>
            <person name="Andreopoulos W."/>
            <person name="Angelini C."/>
            <person name="Antonin V."/>
            <person name="Barry K.W."/>
            <person name="Bougher N.L."/>
            <person name="Buchanan P."/>
            <person name="Buyck B."/>
            <person name="Bense V."/>
            <person name="Catcheside P."/>
            <person name="Chovatia M."/>
            <person name="Cooper J."/>
            <person name="Damon W."/>
            <person name="Desjardin D."/>
            <person name="Finy P."/>
            <person name="Geml J."/>
            <person name="Haridas S."/>
            <person name="Hughes K."/>
            <person name="Justo A."/>
            <person name="Karasinski D."/>
            <person name="Kautmanova I."/>
            <person name="Kiss B."/>
            <person name="Kocsube S."/>
            <person name="Kotiranta H."/>
            <person name="LaButti K.M."/>
            <person name="Lechner B.E."/>
            <person name="Liimatainen K."/>
            <person name="Lipzen A."/>
            <person name="Lukacs Z."/>
            <person name="Mihaltcheva S."/>
            <person name="Morgado L.N."/>
            <person name="Niskanen T."/>
            <person name="Noordeloos M.E."/>
            <person name="Ohm R.A."/>
            <person name="Ortiz-Santana B."/>
            <person name="Ovrebo C."/>
            <person name="Racz N."/>
            <person name="Riley R."/>
            <person name="Savchenko A."/>
            <person name="Shiryaev A."/>
            <person name="Soop K."/>
            <person name="Spirin V."/>
            <person name="Szebenyi C."/>
            <person name="Tomsovsky M."/>
            <person name="Tulloss R.E."/>
            <person name="Uehling J."/>
            <person name="Grigoriev I.V."/>
            <person name="Vagvolgyi C."/>
            <person name="Papp T."/>
            <person name="Martin F.M."/>
            <person name="Miettinen O."/>
            <person name="Hibbett D.S."/>
            <person name="Nagy L.G."/>
        </authorList>
    </citation>
    <scope>NUCLEOTIDE SEQUENCE [LARGE SCALE GENOMIC DNA]</scope>
    <source>
        <strain evidence="4 5">CBS 166.37</strain>
    </source>
</reference>
<dbReference type="GO" id="GO:0032511">
    <property type="term" value="P:late endosome to vacuole transport via multivesicular body sorting pathway"/>
    <property type="evidence" value="ECO:0007669"/>
    <property type="project" value="TreeGrafter"/>
</dbReference>
<dbReference type="STRING" id="68775.A0A5C3MDF6"/>
<dbReference type="PANTHER" id="PTHR22761:SF96">
    <property type="entry name" value="BCDNA.GH08385"/>
    <property type="match status" value="1"/>
</dbReference>
<gene>
    <name evidence="4" type="ORF">BDQ12DRAFT_662688</name>
</gene>
<feature type="compositionally biased region" description="Basic and acidic residues" evidence="2">
    <location>
        <begin position="217"/>
        <end position="229"/>
    </location>
</feature>
<evidence type="ECO:0000256" key="2">
    <source>
        <dbReference type="SAM" id="MobiDB-lite"/>
    </source>
</evidence>
<dbReference type="GO" id="GO:0006900">
    <property type="term" value="P:vesicle budding from membrane"/>
    <property type="evidence" value="ECO:0007669"/>
    <property type="project" value="TreeGrafter"/>
</dbReference>
<feature type="coiled-coil region" evidence="1">
    <location>
        <begin position="486"/>
        <end position="513"/>
    </location>
</feature>
<dbReference type="Gene3D" id="1.10.287.1060">
    <property type="entry name" value="ESAT-6-like"/>
    <property type="match status" value="1"/>
</dbReference>
<keyword evidence="3" id="KW-0472">Membrane</keyword>
<protein>
    <submittedName>
        <fullName evidence="4">Snf7-domain-containing protein</fullName>
    </submittedName>
</protein>
<feature type="region of interest" description="Disordered" evidence="2">
    <location>
        <begin position="659"/>
        <end position="682"/>
    </location>
</feature>
<dbReference type="GO" id="GO:0009898">
    <property type="term" value="C:cytoplasmic side of plasma membrane"/>
    <property type="evidence" value="ECO:0007669"/>
    <property type="project" value="TreeGrafter"/>
</dbReference>
<feature type="region of interest" description="Disordered" evidence="2">
    <location>
        <begin position="196"/>
        <end position="238"/>
    </location>
</feature>
<feature type="region of interest" description="Disordered" evidence="2">
    <location>
        <begin position="154"/>
        <end position="177"/>
    </location>
</feature>
<dbReference type="OrthoDB" id="10250120at2759"/>
<keyword evidence="5" id="KW-1185">Reference proteome</keyword>
<name>A0A5C3MDF6_9AGAR</name>
<dbReference type="InterPro" id="IPR005024">
    <property type="entry name" value="Snf7_fam"/>
</dbReference>
<keyword evidence="1" id="KW-0175">Coiled coil</keyword>
<dbReference type="Pfam" id="PF03357">
    <property type="entry name" value="Snf7"/>
    <property type="match status" value="1"/>
</dbReference>
<evidence type="ECO:0000256" key="3">
    <source>
        <dbReference type="SAM" id="Phobius"/>
    </source>
</evidence>
<dbReference type="Proteomes" id="UP000308652">
    <property type="component" value="Unassembled WGS sequence"/>
</dbReference>
<evidence type="ECO:0000313" key="4">
    <source>
        <dbReference type="EMBL" id="TFK42436.1"/>
    </source>
</evidence>
<dbReference type="AlphaFoldDB" id="A0A5C3MDF6"/>
<keyword evidence="3" id="KW-1133">Transmembrane helix</keyword>
<accession>A0A5C3MDF6</accession>
<dbReference type="PANTHER" id="PTHR22761">
    <property type="entry name" value="CHARGED MULTIVESICULAR BODY PROTEIN"/>
    <property type="match status" value="1"/>
</dbReference>
<feature type="transmembrane region" description="Helical" evidence="3">
    <location>
        <begin position="123"/>
        <end position="143"/>
    </location>
</feature>
<keyword evidence="3" id="KW-0812">Transmembrane</keyword>
<dbReference type="GO" id="GO:0000815">
    <property type="term" value="C:ESCRT III complex"/>
    <property type="evidence" value="ECO:0007669"/>
    <property type="project" value="TreeGrafter"/>
</dbReference>
<dbReference type="Pfam" id="PF25880">
    <property type="entry name" value="WHD_CHMP7_1st"/>
    <property type="match status" value="1"/>
</dbReference>